<protein>
    <submittedName>
        <fullName evidence="2">Uncharacterized protein</fullName>
    </submittedName>
</protein>
<name>A0AAE9KJL1_9NEIS</name>
<gene>
    <name evidence="1" type="ORF">EV680_10124</name>
    <name evidence="2" type="ORF">LVJ78_09175</name>
</gene>
<dbReference type="Proteomes" id="UP000294721">
    <property type="component" value="Unassembled WGS sequence"/>
</dbReference>
<accession>A0AAE9KJL1</accession>
<dbReference type="KEGG" id="usu:LVJ78_09175"/>
<dbReference type="EMBL" id="CP091507">
    <property type="protein sequence ID" value="UOO80703.1"/>
    <property type="molecule type" value="Genomic_DNA"/>
</dbReference>
<organism evidence="2 4">
    <name type="scientific">Uruburuella suis</name>
    <dbReference type="NCBI Taxonomy" id="252130"/>
    <lineage>
        <taxon>Bacteria</taxon>
        <taxon>Pseudomonadati</taxon>
        <taxon>Pseudomonadota</taxon>
        <taxon>Betaproteobacteria</taxon>
        <taxon>Neisseriales</taxon>
        <taxon>Neisseriaceae</taxon>
        <taxon>Uruburuella</taxon>
    </lineage>
</organism>
<keyword evidence="3" id="KW-1185">Reference proteome</keyword>
<sequence>MHKLLFQTLQAKKQEKIVHPYLQEEVEIGLLPHIQAMLLARHLRGTCAAIWPNTHRF</sequence>
<reference evidence="1 3" key="1">
    <citation type="submission" date="2019-03" db="EMBL/GenBank/DDBJ databases">
        <title>Genomic Encyclopedia of Type Strains, Phase IV (KMG-IV): sequencing the most valuable type-strain genomes for metagenomic binning, comparative biology and taxonomic classification.</title>
        <authorList>
            <person name="Goeker M."/>
        </authorList>
    </citation>
    <scope>NUCLEOTIDE SEQUENCE [LARGE SCALE GENOMIC DNA]</scope>
    <source>
        <strain evidence="1 3">DSM 17474</strain>
    </source>
</reference>
<reference evidence="2" key="3">
    <citation type="journal article" date="2022" name="Res Sq">
        <title>Evolution of multicellular longitudinally dividing oral cavity symbionts (Neisseriaceae).</title>
        <authorList>
            <person name="Nyongesa S."/>
            <person name="Weber P."/>
            <person name="Bernet E."/>
            <person name="Pullido F."/>
            <person name="Nieckarz M."/>
            <person name="Delaby M."/>
            <person name="Nieves C."/>
            <person name="Viehboeck T."/>
            <person name="Krause N."/>
            <person name="Rivera-Millot A."/>
            <person name="Nakamura A."/>
            <person name="Vischer N."/>
            <person name="VanNieuwenhze M."/>
            <person name="Brun Y."/>
            <person name="Cava F."/>
            <person name="Bulgheresi S."/>
            <person name="Veyrier F."/>
        </authorList>
    </citation>
    <scope>NUCLEOTIDE SEQUENCE</scope>
    <source>
        <strain evidence="2">1258/02</strain>
    </source>
</reference>
<reference evidence="2" key="2">
    <citation type="submission" date="2021-12" db="EMBL/GenBank/DDBJ databases">
        <authorList>
            <person name="Veyrier F.J."/>
        </authorList>
    </citation>
    <scope>NUCLEOTIDE SEQUENCE</scope>
    <source>
        <strain evidence="2">1258/02</strain>
    </source>
</reference>
<dbReference type="AlphaFoldDB" id="A0AAE9KJL1"/>
<dbReference type="Proteomes" id="UP000829756">
    <property type="component" value="Chromosome"/>
</dbReference>
<evidence type="ECO:0000313" key="1">
    <source>
        <dbReference type="EMBL" id="TCP10359.1"/>
    </source>
</evidence>
<proteinExistence type="predicted"/>
<dbReference type="EMBL" id="SLXE01000001">
    <property type="protein sequence ID" value="TCP10359.1"/>
    <property type="molecule type" value="Genomic_DNA"/>
</dbReference>
<evidence type="ECO:0000313" key="3">
    <source>
        <dbReference type="Proteomes" id="UP000294721"/>
    </source>
</evidence>
<evidence type="ECO:0000313" key="4">
    <source>
        <dbReference type="Proteomes" id="UP000829756"/>
    </source>
</evidence>
<dbReference type="RefSeq" id="WP_165870877.1">
    <property type="nucleotide sequence ID" value="NZ_CP091507.1"/>
</dbReference>
<evidence type="ECO:0000313" key="2">
    <source>
        <dbReference type="EMBL" id="UOO80703.1"/>
    </source>
</evidence>